<reference evidence="1" key="2">
    <citation type="submission" date="2005-07" db="EMBL/GenBank/DDBJ databases">
        <title>Annotation of the Saccharomyces cerevisiae RM11-1a Genome.</title>
        <authorList>
            <consortium name="The Broad Institute Genome Sequencing Platform"/>
            <person name="Birren B."/>
            <person name="Lander E."/>
            <person name="Galagan J."/>
            <person name="Nusbaum C."/>
            <person name="Devon K."/>
            <person name="Cuomo C."/>
            <person name="Jaffe D."/>
            <person name="Butler J."/>
            <person name="Alvarez P."/>
            <person name="Gnerre S."/>
            <person name="Grabherr M."/>
            <person name="Kleber M."/>
            <person name="Mauceli E."/>
            <person name="Brockman W."/>
            <person name="MacCallum I.A."/>
            <person name="Rounsley S."/>
            <person name="Young S."/>
            <person name="LaButti K."/>
            <person name="Pushparaj V."/>
            <person name="DeCaprio D."/>
            <person name="Crawford M."/>
            <person name="Koehrsen M."/>
            <person name="Engels R."/>
            <person name="Montgomery P."/>
            <person name="Pearson M."/>
            <person name="Howarth C."/>
            <person name="Larson L."/>
            <person name="Luoma S."/>
            <person name="White J."/>
            <person name="O'Leary S."/>
            <person name="Kodira C."/>
            <person name="Zeng Q."/>
            <person name="Yandava C."/>
            <person name="Alvarado L."/>
            <person name="Pratt S."/>
            <person name="Kruglyak L."/>
        </authorList>
    </citation>
    <scope>NUCLEOTIDE SEQUENCE</scope>
    <source>
        <strain evidence="1">RM11-1a</strain>
    </source>
</reference>
<gene>
    <name evidence="1" type="ORF">SCRG_01909</name>
</gene>
<proteinExistence type="predicted"/>
<evidence type="ECO:0000313" key="1">
    <source>
        <dbReference type="EMBL" id="EDV11518.1"/>
    </source>
</evidence>
<protein>
    <submittedName>
        <fullName evidence="1">Uncharacterized protein</fullName>
    </submittedName>
</protein>
<organism evidence="1 2">
    <name type="scientific">Saccharomyces cerevisiae (strain RM11-1a)</name>
    <name type="common">Baker's yeast</name>
    <dbReference type="NCBI Taxonomy" id="285006"/>
    <lineage>
        <taxon>Eukaryota</taxon>
        <taxon>Fungi</taxon>
        <taxon>Dikarya</taxon>
        <taxon>Ascomycota</taxon>
        <taxon>Saccharomycotina</taxon>
        <taxon>Saccharomycetes</taxon>
        <taxon>Saccharomycetales</taxon>
        <taxon>Saccharomycetaceae</taxon>
        <taxon>Saccharomyces</taxon>
    </lineage>
</organism>
<evidence type="ECO:0000313" key="2">
    <source>
        <dbReference type="Proteomes" id="UP000008335"/>
    </source>
</evidence>
<dbReference type="AlphaFoldDB" id="B3LLR5"/>
<keyword evidence="2" id="KW-1185">Reference proteome</keyword>
<dbReference type="HOGENOM" id="CLU_3417330_0_0_1"/>
<accession>B3LLR5</accession>
<reference evidence="1" key="1">
    <citation type="submission" date="2005-03" db="EMBL/GenBank/DDBJ databases">
        <authorList>
            <person name="Giovannoni S.J."/>
            <person name="Cho J.-C."/>
            <person name="Ferriera S."/>
            <person name="Johnson J."/>
            <person name="Kravitz S."/>
            <person name="Halpern A."/>
            <person name="Remington K."/>
            <person name="Beeson K."/>
            <person name="Tran B."/>
            <person name="Rogers Y.-H."/>
            <person name="Friedman R."/>
            <person name="Venter J.C."/>
        </authorList>
    </citation>
    <scope>NUCLEOTIDE SEQUENCE</scope>
    <source>
        <strain evidence="1">RM11-1a</strain>
    </source>
</reference>
<name>B3LLR5_YEAS1</name>
<dbReference type="Proteomes" id="UP000008335">
    <property type="component" value="Unassembled WGS sequence"/>
</dbReference>
<sequence>MMISTFHDGQLCFSNVYRLTLMIFRL</sequence>
<dbReference type="EMBL" id="CH408047">
    <property type="protein sequence ID" value="EDV11518.1"/>
    <property type="molecule type" value="Genomic_DNA"/>
</dbReference>